<dbReference type="Pfam" id="PF14432">
    <property type="entry name" value="DYW_deaminase"/>
    <property type="match status" value="1"/>
</dbReference>
<feature type="region of interest" description="Disordered" evidence="3">
    <location>
        <begin position="116"/>
        <end position="164"/>
    </location>
</feature>
<name>A0A0K9NXN3_ZOSMR</name>
<dbReference type="Proteomes" id="UP000036987">
    <property type="component" value="Unassembled WGS sequence"/>
</dbReference>
<keyword evidence="6" id="KW-1185">Reference proteome</keyword>
<feature type="compositionally biased region" description="Polar residues" evidence="3">
    <location>
        <begin position="120"/>
        <end position="132"/>
    </location>
</feature>
<keyword evidence="1" id="KW-0677">Repeat</keyword>
<evidence type="ECO:0000256" key="3">
    <source>
        <dbReference type="SAM" id="MobiDB-lite"/>
    </source>
</evidence>
<sequence length="274" mass="30970">MSSFSSTIPPWAPCMATEPSKFRLLSLSPNTNNFILSSIPPPQRAQSVYIPPEEPNALVSTLRSCIQSRSLEDLRTLHTRIINSSSIPTSAFSQLAVCYCKIGNREEARQLINEMRRRNTAPTKKSKGSNAPQFLDEMHRRSTTPTKKSKGSTAEGGSVEDTKRREAYKKVVQLHEEMRAAGYVPDTKFVLHDIDEEAKEKALMYHSERLAIAFGLLNTKPGTTLRIMKNLRICGDCHNAVKIMSKLVQREIIVRDNKRFHHFRNGSCSCGDYW</sequence>
<dbReference type="GO" id="GO:0008270">
    <property type="term" value="F:zinc ion binding"/>
    <property type="evidence" value="ECO:0007669"/>
    <property type="project" value="InterPro"/>
</dbReference>
<evidence type="ECO:0000313" key="5">
    <source>
        <dbReference type="EMBL" id="KMZ61448.1"/>
    </source>
</evidence>
<protein>
    <submittedName>
        <fullName evidence="5">Pentatricopeptide repeat-containing protein</fullName>
    </submittedName>
</protein>
<dbReference type="InterPro" id="IPR011990">
    <property type="entry name" value="TPR-like_helical_dom_sf"/>
</dbReference>
<dbReference type="PROSITE" id="PS51375">
    <property type="entry name" value="PPR"/>
    <property type="match status" value="1"/>
</dbReference>
<dbReference type="NCBIfam" id="TIGR00756">
    <property type="entry name" value="PPR"/>
    <property type="match status" value="1"/>
</dbReference>
<evidence type="ECO:0000256" key="2">
    <source>
        <dbReference type="PROSITE-ProRule" id="PRU00708"/>
    </source>
</evidence>
<organism evidence="5 6">
    <name type="scientific">Zostera marina</name>
    <name type="common">Eelgrass</name>
    <dbReference type="NCBI Taxonomy" id="29655"/>
    <lineage>
        <taxon>Eukaryota</taxon>
        <taxon>Viridiplantae</taxon>
        <taxon>Streptophyta</taxon>
        <taxon>Embryophyta</taxon>
        <taxon>Tracheophyta</taxon>
        <taxon>Spermatophyta</taxon>
        <taxon>Magnoliopsida</taxon>
        <taxon>Liliopsida</taxon>
        <taxon>Zosteraceae</taxon>
        <taxon>Zostera</taxon>
    </lineage>
</organism>
<dbReference type="AlphaFoldDB" id="A0A0K9NXN3"/>
<dbReference type="EMBL" id="LFYR01001488">
    <property type="protein sequence ID" value="KMZ61448.1"/>
    <property type="molecule type" value="Genomic_DNA"/>
</dbReference>
<accession>A0A0K9NXN3</accession>
<dbReference type="InterPro" id="IPR002885">
    <property type="entry name" value="PPR_rpt"/>
</dbReference>
<evidence type="ECO:0000313" key="6">
    <source>
        <dbReference type="Proteomes" id="UP000036987"/>
    </source>
</evidence>
<dbReference type="Gene3D" id="1.25.40.10">
    <property type="entry name" value="Tetratricopeptide repeat domain"/>
    <property type="match status" value="1"/>
</dbReference>
<reference evidence="6" key="1">
    <citation type="journal article" date="2016" name="Nature">
        <title>The genome of the seagrass Zostera marina reveals angiosperm adaptation to the sea.</title>
        <authorList>
            <person name="Olsen J.L."/>
            <person name="Rouze P."/>
            <person name="Verhelst B."/>
            <person name="Lin Y.-C."/>
            <person name="Bayer T."/>
            <person name="Collen J."/>
            <person name="Dattolo E."/>
            <person name="De Paoli E."/>
            <person name="Dittami S."/>
            <person name="Maumus F."/>
            <person name="Michel G."/>
            <person name="Kersting A."/>
            <person name="Lauritano C."/>
            <person name="Lohaus R."/>
            <person name="Toepel M."/>
            <person name="Tonon T."/>
            <person name="Vanneste K."/>
            <person name="Amirebrahimi M."/>
            <person name="Brakel J."/>
            <person name="Bostroem C."/>
            <person name="Chovatia M."/>
            <person name="Grimwood J."/>
            <person name="Jenkins J.W."/>
            <person name="Jueterbock A."/>
            <person name="Mraz A."/>
            <person name="Stam W.T."/>
            <person name="Tice H."/>
            <person name="Bornberg-Bauer E."/>
            <person name="Green P.J."/>
            <person name="Pearson G.A."/>
            <person name="Procaccini G."/>
            <person name="Duarte C.M."/>
            <person name="Schmutz J."/>
            <person name="Reusch T.B.H."/>
            <person name="Van de Peer Y."/>
        </authorList>
    </citation>
    <scope>NUCLEOTIDE SEQUENCE [LARGE SCALE GENOMIC DNA]</scope>
    <source>
        <strain evidence="6">cv. Finnish</strain>
    </source>
</reference>
<feature type="domain" description="DYW" evidence="4">
    <location>
        <begin position="182"/>
        <end position="274"/>
    </location>
</feature>
<dbReference type="STRING" id="29655.A0A0K9NXN3"/>
<feature type="repeat" description="PPR" evidence="2">
    <location>
        <begin position="88"/>
        <end position="122"/>
    </location>
</feature>
<dbReference type="Pfam" id="PF01535">
    <property type="entry name" value="PPR"/>
    <property type="match status" value="1"/>
</dbReference>
<dbReference type="InterPro" id="IPR032867">
    <property type="entry name" value="DYW_dom"/>
</dbReference>
<comment type="caution">
    <text evidence="5">The sequence shown here is derived from an EMBL/GenBank/DDBJ whole genome shotgun (WGS) entry which is preliminary data.</text>
</comment>
<proteinExistence type="predicted"/>
<evidence type="ECO:0000259" key="4">
    <source>
        <dbReference type="Pfam" id="PF14432"/>
    </source>
</evidence>
<evidence type="ECO:0000256" key="1">
    <source>
        <dbReference type="ARBA" id="ARBA00022737"/>
    </source>
</evidence>
<gene>
    <name evidence="5" type="ORF">ZOSMA_52G00990</name>
</gene>
<dbReference type="OrthoDB" id="185373at2759"/>